<feature type="compositionally biased region" description="Basic and acidic residues" evidence="7">
    <location>
        <begin position="9"/>
        <end position="20"/>
    </location>
</feature>
<dbReference type="GO" id="GO:0004725">
    <property type="term" value="F:protein tyrosine phosphatase activity"/>
    <property type="evidence" value="ECO:0000318"/>
    <property type="project" value="GO_Central"/>
</dbReference>
<dbReference type="RefSeq" id="XP_002635000.1">
    <property type="nucleotide sequence ID" value="XM_002634954.1"/>
</dbReference>
<dbReference type="GO" id="GO:0042995">
    <property type="term" value="C:cell projection"/>
    <property type="evidence" value="ECO:0000318"/>
    <property type="project" value="GO_Central"/>
</dbReference>
<feature type="region of interest" description="Disordered" evidence="7">
    <location>
        <begin position="640"/>
        <end position="721"/>
    </location>
</feature>
<dbReference type="PROSITE" id="PS51181">
    <property type="entry name" value="PPASE_TENSIN"/>
    <property type="match status" value="1"/>
</dbReference>
<dbReference type="InterPro" id="IPR003595">
    <property type="entry name" value="Tyr_Pase_cat"/>
</dbReference>
<dbReference type="GO" id="GO:0046856">
    <property type="term" value="P:phosphatidylinositol dephosphorylation"/>
    <property type="evidence" value="ECO:0000318"/>
    <property type="project" value="GO_Central"/>
</dbReference>
<evidence type="ECO:0000313" key="11">
    <source>
        <dbReference type="Proteomes" id="UP000008549"/>
    </source>
</evidence>
<dbReference type="PANTHER" id="PTHR12305:SF81">
    <property type="entry name" value="PHOSPHATIDYLINOSITOL 3,4,5-TRISPHOSPHATE 3-PHOSPHATASE AND DUAL-SPECIFICITY PROTEIN PHOSPHATASE PTEN"/>
    <property type="match status" value="1"/>
</dbReference>
<dbReference type="InterPro" id="IPR016130">
    <property type="entry name" value="Tyr_Pase_AS"/>
</dbReference>
<dbReference type="GO" id="GO:0051896">
    <property type="term" value="P:regulation of phosphatidylinositol 3-kinase/protein kinase B signal transduction"/>
    <property type="evidence" value="ECO:0000318"/>
    <property type="project" value="GO_Central"/>
</dbReference>
<dbReference type="GeneID" id="8576995"/>
<dbReference type="SMART" id="SM01326">
    <property type="entry name" value="PTEN_C2"/>
    <property type="match status" value="1"/>
</dbReference>
<dbReference type="Proteomes" id="UP000008549">
    <property type="component" value="Unassembled WGS sequence"/>
</dbReference>
<dbReference type="PROSITE" id="PS00383">
    <property type="entry name" value="TYR_PHOSPHATASE_1"/>
    <property type="match status" value="1"/>
</dbReference>
<dbReference type="EMBL" id="HE600980">
    <property type="protein sequence ID" value="CAP32324.1"/>
    <property type="molecule type" value="Genomic_DNA"/>
</dbReference>
<keyword evidence="6" id="KW-0966">Cell projection</keyword>
<comment type="similarity">
    <text evidence="3">Belongs to the PTEN phosphatase protein family.</text>
</comment>
<dbReference type="Gene3D" id="3.90.190.10">
    <property type="entry name" value="Protein tyrosine phosphatase superfamily"/>
    <property type="match status" value="1"/>
</dbReference>
<dbReference type="Pfam" id="PF22785">
    <property type="entry name" value="Tc-R-P"/>
    <property type="match status" value="1"/>
</dbReference>
<dbReference type="InterPro" id="IPR029023">
    <property type="entry name" value="Tensin_phosphatase"/>
</dbReference>
<evidence type="ECO:0000259" key="8">
    <source>
        <dbReference type="PROSITE" id="PS50056"/>
    </source>
</evidence>
<dbReference type="GO" id="GO:0005886">
    <property type="term" value="C:plasma membrane"/>
    <property type="evidence" value="ECO:0000318"/>
    <property type="project" value="GO_Central"/>
</dbReference>
<comment type="subcellular location">
    <subcellularLocation>
        <location evidence="1">Cell projection</location>
    </subcellularLocation>
    <subcellularLocation>
        <location evidence="2">Cytoplasm</location>
    </subcellularLocation>
</comment>
<sequence>MVDVEPQQEEARPRPEDHLVLSDNQDDMEESENRVAADFVPSTWNKFCQRFRRIISQKRHRFQFQGLDLDLAYITDRIIAVGYPSSGWEKCIRNTMGHTVEFLKRRHGSGKVKVFNLRGGFLYDPKKFDDNVIYFDMKDHHPPSLELMAPFCREAYEWLEADKENVIAVHCKAGKGRTGVMICAFLIYIQFYKNPRQILDYYSIVRTSNNKGVTIPSQRRYIYYYDFMRRKQLNYFPLRQELVGVYLERPPKTRPSQSKVKVKVSNGATVVFTSKPLFINKRNYRKELASWRDSTECNTFYAGGPPYVSKRAYTFMVPESNRVFVEGDVRVDLLDDDIHLPMADRKIGHVWFNTMFVCKGMCEGDFVYGDKVWPYENEDTSIGRYKKNLPERDILENKTYKGNWQILKPDKWDEHCPAESVEKMYTSKQMEIPRDMIIQHLYNAHEKKIVTDDHNDRTLPAGGDAYYPLGVFDPPAEVGGPFQIPHQRNQHVLTFPVYEMDRALKNKKLNNGMKLHVVLRCIDSKDEAQRELAKAFCDKTHANTERLGASVANQLHEQYRPVARSADALGAEKKMPPAVRYSKDGGYEGTPSEKLTDEYYKNKKFASDPRWCRFYYRQRKESPSRWPKLKPICPLTNKMFNFDTDGEEDQDDGSIPPSPANDKPTSSTGETTSSGEGAQRSERDETTPKKSPEAKHEEKPEEKEKPEGKAEGTPEEDLKWYPAQQIIMDDLKSYKTGKDDALVKSLKESIAVSEEAHRKFYDVYRKHGVKDEELEGVAVPDYSEFVESMEDSEFMHRGVRCEGGGYTFADANSSSAFNDLLDHLAALFSASYDIDRNEFQRFDKERIFKMKARRFELEYASADRCQRGYEECVQLDNAIIAYHEREEQRLREIHMHEGSKMLWLAAWFKTNRQQHGEHAKFDMSKMIAERYEPLTSLTIGKWYRLSDEMDVAIILYITYLLTPTPGNTQTGPPYFQSLKRNNTSAQYRFQQE</sequence>
<evidence type="ECO:0000256" key="3">
    <source>
        <dbReference type="ARBA" id="ARBA00007881"/>
    </source>
</evidence>
<dbReference type="InParanoid" id="A8XI50"/>
<dbReference type="GO" id="GO:0016314">
    <property type="term" value="F:phosphatidylinositol-3,4,5-trisphosphate 3-phosphatase activity"/>
    <property type="evidence" value="ECO:0000318"/>
    <property type="project" value="GO_Central"/>
</dbReference>
<dbReference type="KEGG" id="cbr:CBG_13540"/>
<dbReference type="GO" id="GO:0005829">
    <property type="term" value="C:cytosol"/>
    <property type="evidence" value="ECO:0000318"/>
    <property type="project" value="GO_Central"/>
</dbReference>
<dbReference type="PANTHER" id="PTHR12305">
    <property type="entry name" value="PHOSPHATASE WITH HOMOLOGY TO TENSIN"/>
    <property type="match status" value="1"/>
</dbReference>
<dbReference type="eggNOG" id="KOG2283">
    <property type="taxonomic scope" value="Eukaryota"/>
</dbReference>
<organism evidence="10 11">
    <name type="scientific">Caenorhabditis briggsae</name>
    <dbReference type="NCBI Taxonomy" id="6238"/>
    <lineage>
        <taxon>Eukaryota</taxon>
        <taxon>Metazoa</taxon>
        <taxon>Ecdysozoa</taxon>
        <taxon>Nematoda</taxon>
        <taxon>Chromadorea</taxon>
        <taxon>Rhabditida</taxon>
        <taxon>Rhabditina</taxon>
        <taxon>Rhabditomorpha</taxon>
        <taxon>Rhabditoidea</taxon>
        <taxon>Rhabditidae</taxon>
        <taxon>Peloderinae</taxon>
        <taxon>Caenorhabditis</taxon>
    </lineage>
</organism>
<evidence type="ECO:0000256" key="6">
    <source>
        <dbReference type="ARBA" id="ARBA00023273"/>
    </source>
</evidence>
<evidence type="ECO:0000313" key="12">
    <source>
        <dbReference type="WormBase" id="CBG13540"/>
    </source>
</evidence>
<dbReference type="Pfam" id="PF10409">
    <property type="entry name" value="PTEN_C2"/>
    <property type="match status" value="1"/>
</dbReference>
<evidence type="ECO:0000259" key="9">
    <source>
        <dbReference type="PROSITE" id="PS51181"/>
    </source>
</evidence>
<accession>A8XI50</accession>
<dbReference type="SUPFAM" id="SSF52799">
    <property type="entry name" value="(Phosphotyrosine protein) phosphatases II"/>
    <property type="match status" value="1"/>
</dbReference>
<feature type="region of interest" description="Disordered" evidence="7">
    <location>
        <begin position="1"/>
        <end position="27"/>
    </location>
</feature>
<dbReference type="InterPro" id="IPR014020">
    <property type="entry name" value="Tensin_C2-dom"/>
</dbReference>
<dbReference type="Gene3D" id="2.60.40.1110">
    <property type="match status" value="1"/>
</dbReference>
<dbReference type="WormBase" id="CBG13540">
    <property type="protein sequence ID" value="CBP44653"/>
    <property type="gene ID" value="WBGene00034294"/>
    <property type="gene designation" value="Cbr-daf-18"/>
</dbReference>
<feature type="domain" description="Phosphatase tensin-type" evidence="9">
    <location>
        <begin position="60"/>
        <end position="232"/>
    </location>
</feature>
<keyword evidence="4" id="KW-0963">Cytoplasm</keyword>
<evidence type="ECO:0000313" key="10">
    <source>
        <dbReference type="EMBL" id="CAP32324.1"/>
    </source>
</evidence>
<reference evidence="10 11" key="1">
    <citation type="journal article" date="2003" name="PLoS Biol.">
        <title>The genome sequence of Caenorhabditis briggsae: a platform for comparative genomics.</title>
        <authorList>
            <person name="Stein L.D."/>
            <person name="Bao Z."/>
            <person name="Blasiar D."/>
            <person name="Blumenthal T."/>
            <person name="Brent M.R."/>
            <person name="Chen N."/>
            <person name="Chinwalla A."/>
            <person name="Clarke L."/>
            <person name="Clee C."/>
            <person name="Coghlan A."/>
            <person name="Coulson A."/>
            <person name="D'Eustachio P."/>
            <person name="Fitch D.H."/>
            <person name="Fulton L.A."/>
            <person name="Fulton R.E."/>
            <person name="Griffiths-Jones S."/>
            <person name="Harris T.W."/>
            <person name="Hillier L.W."/>
            <person name="Kamath R."/>
            <person name="Kuwabara P.E."/>
            <person name="Mardis E.R."/>
            <person name="Marra M.A."/>
            <person name="Miner T.L."/>
            <person name="Minx P."/>
            <person name="Mullikin J.C."/>
            <person name="Plumb R.W."/>
            <person name="Rogers J."/>
            <person name="Schein J.E."/>
            <person name="Sohrmann M."/>
            <person name="Spieth J."/>
            <person name="Stajich J.E."/>
            <person name="Wei C."/>
            <person name="Willey D."/>
            <person name="Wilson R.K."/>
            <person name="Durbin R."/>
            <person name="Waterston R.H."/>
        </authorList>
    </citation>
    <scope>NUCLEOTIDE SEQUENCE [LARGE SCALE GENOMIC DNA]</scope>
    <source>
        <strain evidence="10 11">AF16</strain>
    </source>
</reference>
<keyword evidence="11" id="KW-1185">Reference proteome</keyword>
<dbReference type="SMART" id="SM00404">
    <property type="entry name" value="PTPc_motif"/>
    <property type="match status" value="1"/>
</dbReference>
<dbReference type="GO" id="GO:0050793">
    <property type="term" value="P:regulation of developmental process"/>
    <property type="evidence" value="ECO:0007669"/>
    <property type="project" value="UniProtKB-ARBA"/>
</dbReference>
<dbReference type="InterPro" id="IPR051281">
    <property type="entry name" value="Dual-spec_lipid-protein_phosph"/>
</dbReference>
<gene>
    <name evidence="12" type="primary">daf-18</name>
    <name evidence="10" type="synonym">Cbr-daf-18</name>
    <name evidence="12" type="ORF">CBG13540</name>
    <name evidence="10" type="ORF">CBG_13540</name>
</gene>
<evidence type="ECO:0000256" key="4">
    <source>
        <dbReference type="ARBA" id="ARBA00022490"/>
    </source>
</evidence>
<dbReference type="STRING" id="6238.A8XI50"/>
<dbReference type="PROSITE" id="PS50056">
    <property type="entry name" value="TYR_PHOSPHATASE_2"/>
    <property type="match status" value="1"/>
</dbReference>
<evidence type="ECO:0000256" key="7">
    <source>
        <dbReference type="SAM" id="MobiDB-lite"/>
    </source>
</evidence>
<reference evidence="10 11" key="2">
    <citation type="journal article" date="2011" name="PLoS Genet.">
        <title>Caenorhabditis briggsae recombinant inbred line genotypes reveal inter-strain incompatibility and the evolution of recombination.</title>
        <authorList>
            <person name="Ross J.A."/>
            <person name="Koboldt D.C."/>
            <person name="Staisch J.E."/>
            <person name="Chamberlin H.M."/>
            <person name="Gupta B.P."/>
            <person name="Miller R.D."/>
            <person name="Baird S.E."/>
            <person name="Haag E.S."/>
        </authorList>
    </citation>
    <scope>NUCLEOTIDE SEQUENCE [LARGE SCALE GENOMIC DNA]</scope>
    <source>
        <strain evidence="10 11">AF16</strain>
    </source>
</reference>
<dbReference type="GO" id="GO:0048870">
    <property type="term" value="P:cell motility"/>
    <property type="evidence" value="ECO:0000318"/>
    <property type="project" value="GO_Central"/>
</dbReference>
<protein>
    <submittedName>
        <fullName evidence="10">Protein CBR-DAF-18</fullName>
    </submittedName>
</protein>
<dbReference type="GO" id="GO:0005634">
    <property type="term" value="C:nucleus"/>
    <property type="evidence" value="ECO:0000318"/>
    <property type="project" value="GO_Central"/>
</dbReference>
<keyword evidence="5" id="KW-0378">Hydrolase</keyword>
<feature type="compositionally biased region" description="Low complexity" evidence="7">
    <location>
        <begin position="665"/>
        <end position="677"/>
    </location>
</feature>
<dbReference type="HOGENOM" id="CLU_301324_0_0_1"/>
<dbReference type="CTD" id="8576995"/>
<evidence type="ECO:0000256" key="1">
    <source>
        <dbReference type="ARBA" id="ARBA00004316"/>
    </source>
</evidence>
<name>A8XI50_CAEBR</name>
<feature type="compositionally biased region" description="Basic and acidic residues" evidence="7">
    <location>
        <begin position="570"/>
        <end position="586"/>
    </location>
</feature>
<dbReference type="InterPro" id="IPR029021">
    <property type="entry name" value="Prot-tyrosine_phosphatase-like"/>
</dbReference>
<evidence type="ECO:0000256" key="5">
    <source>
        <dbReference type="ARBA" id="ARBA00022801"/>
    </source>
</evidence>
<feature type="compositionally biased region" description="Basic and acidic residues" evidence="7">
    <location>
        <begin position="679"/>
        <end position="719"/>
    </location>
</feature>
<dbReference type="InterPro" id="IPR000387">
    <property type="entry name" value="Tyr_Pase_dom"/>
</dbReference>
<dbReference type="AlphaFoldDB" id="A8XI50"/>
<dbReference type="GO" id="GO:0043491">
    <property type="term" value="P:phosphatidylinositol 3-kinase/protein kinase B signal transduction"/>
    <property type="evidence" value="ECO:0000318"/>
    <property type="project" value="GO_Central"/>
</dbReference>
<feature type="domain" description="Tyrosine specific protein phosphatases" evidence="8">
    <location>
        <begin position="146"/>
        <end position="220"/>
    </location>
</feature>
<dbReference type="FunCoup" id="A8XI50">
    <property type="interactions" value="367"/>
</dbReference>
<feature type="region of interest" description="Disordered" evidence="7">
    <location>
        <begin position="570"/>
        <end position="594"/>
    </location>
</feature>
<evidence type="ECO:0000256" key="2">
    <source>
        <dbReference type="ARBA" id="ARBA00004496"/>
    </source>
</evidence>
<proteinExistence type="inferred from homology"/>